<dbReference type="EMBL" id="KN847317">
    <property type="protein sequence ID" value="KIW60285.1"/>
    <property type="molecule type" value="Genomic_DNA"/>
</dbReference>
<name>A0A0D2F009_9EURO</name>
<keyword evidence="3" id="KW-1185">Reference proteome</keyword>
<sequence>MSDASRLFAKLGAALLDRESSPGREMQSRTAKHSSWDKEGNHSTGLGGGNGNGYQVLRRHLEAAISGNVESSQDKATIVPERVECDNQYIGRIAGPQYKLYKRLPLASVRTGAWMQAPASNGFQKSSQWPKTDQDSRHCRLGAIHEAILLSPHFPDKHKSSASGRKPTDSPQETPIQTSAPGGPDSGPSTATVPKSSLCESCRAIVTCKVVSENPDDDCVLPASVTRPEGREVALMVLQDTGADVSAMCKTLAEECGAEITELAQTERIRNPVGDRYVDAKWVARLDVQLPCLASKGKPPVEVEFYLLDEKDFPAGEVLLGRQAVRELGHTIILHCEVCAEAK</sequence>
<dbReference type="RefSeq" id="XP_013320869.1">
    <property type="nucleotide sequence ID" value="XM_013465415.1"/>
</dbReference>
<dbReference type="GeneID" id="25322423"/>
<feature type="region of interest" description="Disordered" evidence="1">
    <location>
        <begin position="18"/>
        <end position="53"/>
    </location>
</feature>
<evidence type="ECO:0000313" key="3">
    <source>
        <dbReference type="Proteomes" id="UP000054342"/>
    </source>
</evidence>
<dbReference type="InterPro" id="IPR021109">
    <property type="entry name" value="Peptidase_aspartic_dom_sf"/>
</dbReference>
<feature type="compositionally biased region" description="Polar residues" evidence="1">
    <location>
        <begin position="169"/>
        <end position="180"/>
    </location>
</feature>
<dbReference type="Proteomes" id="UP000054342">
    <property type="component" value="Unassembled WGS sequence"/>
</dbReference>
<gene>
    <name evidence="2" type="ORF">PV05_00515</name>
</gene>
<feature type="region of interest" description="Disordered" evidence="1">
    <location>
        <begin position="152"/>
        <end position="193"/>
    </location>
</feature>
<evidence type="ECO:0000313" key="2">
    <source>
        <dbReference type="EMBL" id="KIW60285.1"/>
    </source>
</evidence>
<reference evidence="2 3" key="1">
    <citation type="submission" date="2015-01" db="EMBL/GenBank/DDBJ databases">
        <title>The Genome Sequence of Exophiala xenobiotica CBS118157.</title>
        <authorList>
            <consortium name="The Broad Institute Genomics Platform"/>
            <person name="Cuomo C."/>
            <person name="de Hoog S."/>
            <person name="Gorbushina A."/>
            <person name="Stielow B."/>
            <person name="Teixiera M."/>
            <person name="Abouelleil A."/>
            <person name="Chapman S.B."/>
            <person name="Priest M."/>
            <person name="Young S.K."/>
            <person name="Wortman J."/>
            <person name="Nusbaum C."/>
            <person name="Birren B."/>
        </authorList>
    </citation>
    <scope>NUCLEOTIDE SEQUENCE [LARGE SCALE GENOMIC DNA]</scope>
    <source>
        <strain evidence="2 3">CBS 118157</strain>
    </source>
</reference>
<proteinExistence type="predicted"/>
<dbReference type="AlphaFoldDB" id="A0A0D2F009"/>
<dbReference type="HOGENOM" id="CLU_809006_0_0_1"/>
<protein>
    <submittedName>
        <fullName evidence="2">Uncharacterized protein</fullName>
    </submittedName>
</protein>
<dbReference type="Gene3D" id="2.40.70.10">
    <property type="entry name" value="Acid Proteases"/>
    <property type="match status" value="1"/>
</dbReference>
<evidence type="ECO:0000256" key="1">
    <source>
        <dbReference type="SAM" id="MobiDB-lite"/>
    </source>
</evidence>
<organism evidence="2 3">
    <name type="scientific">Exophiala xenobiotica</name>
    <dbReference type="NCBI Taxonomy" id="348802"/>
    <lineage>
        <taxon>Eukaryota</taxon>
        <taxon>Fungi</taxon>
        <taxon>Dikarya</taxon>
        <taxon>Ascomycota</taxon>
        <taxon>Pezizomycotina</taxon>
        <taxon>Eurotiomycetes</taxon>
        <taxon>Chaetothyriomycetidae</taxon>
        <taxon>Chaetothyriales</taxon>
        <taxon>Herpotrichiellaceae</taxon>
        <taxon>Exophiala</taxon>
    </lineage>
</organism>
<accession>A0A0D2F009</accession>